<sequence>MVALILALVAACESLSPTIPIGFDLTGEWLLDANASDSTPDTRAIRRAEDLDIARGKQKNVGASAAFVIQDFPVVAAQRLVIEQNDDSLGIRYSNGTYRDVTWGRTERNFWQIEAGWSNRVFVILSRRDDITGREEMKLEAGGSRLRVMVDVKTEGRDVMIERVYVRGR</sequence>
<evidence type="ECO:0000313" key="1">
    <source>
        <dbReference type="EMBL" id="SUZ70954.1"/>
    </source>
</evidence>
<reference evidence="1" key="1">
    <citation type="submission" date="2018-05" db="EMBL/GenBank/DDBJ databases">
        <authorList>
            <person name="Lanie J.A."/>
            <person name="Ng W.-L."/>
            <person name="Kazmierczak K.M."/>
            <person name="Andrzejewski T.M."/>
            <person name="Davidsen T.M."/>
            <person name="Wayne K.J."/>
            <person name="Tettelin H."/>
            <person name="Glass J.I."/>
            <person name="Rusch D."/>
            <person name="Podicherti R."/>
            <person name="Tsui H.-C.T."/>
            <person name="Winkler M.E."/>
        </authorList>
    </citation>
    <scope>NUCLEOTIDE SEQUENCE</scope>
</reference>
<organism evidence="1">
    <name type="scientific">marine metagenome</name>
    <dbReference type="NCBI Taxonomy" id="408172"/>
    <lineage>
        <taxon>unclassified sequences</taxon>
        <taxon>metagenomes</taxon>
        <taxon>ecological metagenomes</taxon>
    </lineage>
</organism>
<proteinExistence type="predicted"/>
<protein>
    <submittedName>
        <fullName evidence="1">Uncharacterized protein</fullName>
    </submittedName>
</protein>
<gene>
    <name evidence="1" type="ORF">METZ01_LOCUS23808</name>
</gene>
<dbReference type="EMBL" id="UINC01001106">
    <property type="protein sequence ID" value="SUZ70954.1"/>
    <property type="molecule type" value="Genomic_DNA"/>
</dbReference>
<name>A0A381PWB6_9ZZZZ</name>
<accession>A0A381PWB6</accession>
<dbReference type="AlphaFoldDB" id="A0A381PWB6"/>